<dbReference type="Gene3D" id="3.60.15.10">
    <property type="entry name" value="Ribonuclease Z/Hydroxyacylglutathione hydrolase-like"/>
    <property type="match status" value="1"/>
</dbReference>
<dbReference type="PANTHER" id="PTHR11203">
    <property type="entry name" value="CLEAVAGE AND POLYADENYLATION SPECIFICITY FACTOR FAMILY MEMBER"/>
    <property type="match status" value="1"/>
</dbReference>
<dbReference type="InterPro" id="IPR015946">
    <property type="entry name" value="KH_dom-like_a/b"/>
</dbReference>
<comment type="cofactor">
    <cofactor evidence="1">
        <name>Zn(2+)</name>
        <dbReference type="ChEBI" id="CHEBI:29105"/>
    </cofactor>
</comment>
<accession>A0A8T4L503</accession>
<dbReference type="SUPFAM" id="SSF56281">
    <property type="entry name" value="Metallo-hydrolase/oxidoreductase"/>
    <property type="match status" value="1"/>
</dbReference>
<evidence type="ECO:0000256" key="6">
    <source>
        <dbReference type="ARBA" id="ARBA00022833"/>
    </source>
</evidence>
<dbReference type="Proteomes" id="UP000675968">
    <property type="component" value="Unassembled WGS sequence"/>
</dbReference>
<reference evidence="11" key="1">
    <citation type="submission" date="2021-03" db="EMBL/GenBank/DDBJ databases">
        <authorList>
            <person name="Jaffe A."/>
        </authorList>
    </citation>
    <scope>NUCLEOTIDE SEQUENCE</scope>
    <source>
        <strain evidence="11">RIFCSPLOWO2_01_FULL_AR10_48_17</strain>
    </source>
</reference>
<dbReference type="CDD" id="cd22532">
    <property type="entry name" value="KH-II_CPSF_arch_rpt1"/>
    <property type="match status" value="1"/>
</dbReference>
<sequence>MQILKEIDSVINTLLPPETQVSKIEMEGPEVAIYTKNPKAFFENENYVAKLAYELKKRVNIRTDKSLLKDETEARELISKIVPTEADIRNIWFNPAFSEVVIESIKPGLVIGKGGETSKRIILDTGWTPNIIRAPTSPSEILTGIRHHVSKYSSERKKFLAETAHRIYRDKEQTSDFWIRLTALGGFQEVGRSCILLETPHTKIIMDVGLDIAVSDKPFPYLDSLNFPLSELDAVIISHAHMDHAGFLPYLFKMNYQGPVYCTKPTRDLMTLLQLDYIDIAVKEGKKSLYSEKDVKECLKHVITREYREVTDIAPDVRMTFHNAAHILGSASVHLHIGEGQHNLVYSADIKYGFSRLFNNIDLKYPRLETLIVEATYGSKDDIQPDRMVSEQETVKVINETIRQAGNVLIPVFAVGRSQEIMLVLEEAYRRGELEGAKVYVDGMTKESSAIHTAYPEYLRKGVQNRVLQNDSPFTSELFKVVLPGQRDEILKEGGAIVLASSGMLTGGASLAYFHKMAEDPRNTLIFVGYQGEGSLGRKLQNNVKEIPITGE</sequence>
<keyword evidence="4" id="KW-0255">Endonuclease</keyword>
<dbReference type="Pfam" id="PF17214">
    <property type="entry name" value="KH_TffA"/>
    <property type="match status" value="1"/>
</dbReference>
<feature type="non-terminal residue" evidence="11">
    <location>
        <position position="552"/>
    </location>
</feature>
<evidence type="ECO:0000256" key="8">
    <source>
        <dbReference type="ARBA" id="ARBA00022884"/>
    </source>
</evidence>
<keyword evidence="6" id="KW-0862">Zinc</keyword>
<evidence type="ECO:0000256" key="3">
    <source>
        <dbReference type="ARBA" id="ARBA00022723"/>
    </source>
</evidence>
<dbReference type="GO" id="GO:0046872">
    <property type="term" value="F:metal ion binding"/>
    <property type="evidence" value="ECO:0007669"/>
    <property type="project" value="UniProtKB-KW"/>
</dbReference>
<evidence type="ECO:0000259" key="9">
    <source>
        <dbReference type="SMART" id="SM00849"/>
    </source>
</evidence>
<dbReference type="InterPro" id="IPR036866">
    <property type="entry name" value="RibonucZ/Hydroxyglut_hydro"/>
</dbReference>
<dbReference type="InterPro" id="IPR022712">
    <property type="entry name" value="Beta_Casp"/>
</dbReference>
<keyword evidence="3" id="KW-0479">Metal-binding</keyword>
<dbReference type="InterPro" id="IPR019975">
    <property type="entry name" value="aCPSF1"/>
</dbReference>
<dbReference type="InterPro" id="IPR050698">
    <property type="entry name" value="MBL"/>
</dbReference>
<dbReference type="SMART" id="SM00849">
    <property type="entry name" value="Lactamase_B"/>
    <property type="match status" value="1"/>
</dbReference>
<organism evidence="11 12">
    <name type="scientific">Candidatus Iainarchaeum sp</name>
    <dbReference type="NCBI Taxonomy" id="3101447"/>
    <lineage>
        <taxon>Archaea</taxon>
        <taxon>Candidatus Iainarchaeota</taxon>
        <taxon>Candidatus Iainarchaeia</taxon>
        <taxon>Candidatus Iainarchaeales</taxon>
        <taxon>Candidatus Iainarchaeaceae</taxon>
        <taxon>Candidatus Iainarchaeum</taxon>
    </lineage>
</organism>
<dbReference type="Gene3D" id="3.30.300.230">
    <property type="match status" value="1"/>
</dbReference>
<dbReference type="Gene3D" id="3.30.300.20">
    <property type="match status" value="1"/>
</dbReference>
<comment type="caution">
    <text evidence="11">The sequence shown here is derived from an EMBL/GenBank/DDBJ whole genome shotgun (WGS) entry which is preliminary data.</text>
</comment>
<keyword evidence="7" id="KW-0269">Exonuclease</keyword>
<dbReference type="AlphaFoldDB" id="A0A8T4L503"/>
<dbReference type="GO" id="GO:0003723">
    <property type="term" value="F:RNA binding"/>
    <property type="evidence" value="ECO:0007669"/>
    <property type="project" value="UniProtKB-KW"/>
</dbReference>
<dbReference type="SMART" id="SM01027">
    <property type="entry name" value="Beta-Casp"/>
    <property type="match status" value="1"/>
</dbReference>
<keyword evidence="8" id="KW-0694">RNA-binding</keyword>
<proteinExistence type="predicted"/>
<feature type="domain" description="Beta-Casp" evidence="10">
    <location>
        <begin position="418"/>
        <end position="540"/>
    </location>
</feature>
<dbReference type="PANTHER" id="PTHR11203:SF51">
    <property type="entry name" value="CLEAVAGE AND POLYADENYLATION SPECIFICITY FACTOR"/>
    <property type="match status" value="1"/>
</dbReference>
<dbReference type="NCBIfam" id="TIGR03675">
    <property type="entry name" value="arCOG00543"/>
    <property type="match status" value="1"/>
</dbReference>
<dbReference type="Pfam" id="PF10996">
    <property type="entry name" value="Beta-Casp"/>
    <property type="match status" value="1"/>
</dbReference>
<dbReference type="EMBL" id="JAGVWC010000002">
    <property type="protein sequence ID" value="MBS3060962.1"/>
    <property type="molecule type" value="Genomic_DNA"/>
</dbReference>
<evidence type="ECO:0000256" key="1">
    <source>
        <dbReference type="ARBA" id="ARBA00001947"/>
    </source>
</evidence>
<keyword evidence="2" id="KW-0540">Nuclease</keyword>
<evidence type="ECO:0000259" key="10">
    <source>
        <dbReference type="SMART" id="SM01027"/>
    </source>
</evidence>
<reference evidence="11" key="2">
    <citation type="submission" date="2021-05" db="EMBL/GenBank/DDBJ databases">
        <title>Protein family content uncovers lineage relationships and bacterial pathway maintenance mechanisms in DPANN archaea.</title>
        <authorList>
            <person name="Castelle C.J."/>
            <person name="Meheust R."/>
            <person name="Jaffe A.L."/>
            <person name="Seitz K."/>
            <person name="Gong X."/>
            <person name="Baker B.J."/>
            <person name="Banfield J.F."/>
        </authorList>
    </citation>
    <scope>NUCLEOTIDE SEQUENCE</scope>
    <source>
        <strain evidence="11">RIFCSPLOWO2_01_FULL_AR10_48_17</strain>
    </source>
</reference>
<gene>
    <name evidence="11" type="ORF">J4215_00085</name>
</gene>
<dbReference type="InterPro" id="IPR001279">
    <property type="entry name" value="Metallo-B-lactamas"/>
</dbReference>
<dbReference type="GO" id="GO:0004521">
    <property type="term" value="F:RNA endonuclease activity"/>
    <property type="evidence" value="ECO:0007669"/>
    <property type="project" value="TreeGrafter"/>
</dbReference>
<evidence type="ECO:0000313" key="12">
    <source>
        <dbReference type="Proteomes" id="UP000675968"/>
    </source>
</evidence>
<evidence type="ECO:0000256" key="2">
    <source>
        <dbReference type="ARBA" id="ARBA00022722"/>
    </source>
</evidence>
<evidence type="ECO:0000256" key="7">
    <source>
        <dbReference type="ARBA" id="ARBA00022839"/>
    </source>
</evidence>
<evidence type="ECO:0000313" key="11">
    <source>
        <dbReference type="EMBL" id="MBS3060962.1"/>
    </source>
</evidence>
<evidence type="ECO:0000256" key="5">
    <source>
        <dbReference type="ARBA" id="ARBA00022801"/>
    </source>
</evidence>
<keyword evidence="5" id="KW-0378">Hydrolase</keyword>
<dbReference type="Gene3D" id="3.40.50.10890">
    <property type="match status" value="1"/>
</dbReference>
<dbReference type="CDD" id="cd16295">
    <property type="entry name" value="TTHA0252-CPSF-like_MBL-fold"/>
    <property type="match status" value="1"/>
</dbReference>
<dbReference type="GO" id="GO:0004527">
    <property type="term" value="F:exonuclease activity"/>
    <property type="evidence" value="ECO:0007669"/>
    <property type="project" value="UniProtKB-KW"/>
</dbReference>
<feature type="domain" description="Metallo-beta-lactamase" evidence="9">
    <location>
        <begin position="191"/>
        <end position="387"/>
    </location>
</feature>
<dbReference type="InterPro" id="IPR033769">
    <property type="entry name" value="TffA_KH"/>
</dbReference>
<evidence type="ECO:0000256" key="4">
    <source>
        <dbReference type="ARBA" id="ARBA00022759"/>
    </source>
</evidence>
<name>A0A8T4L503_9ARCH</name>
<protein>
    <submittedName>
        <fullName evidence="11">Beta-CASP ribonuclease aCPSF1</fullName>
    </submittedName>
</protein>
<dbReference type="Pfam" id="PF16661">
    <property type="entry name" value="Lactamase_B_6"/>
    <property type="match status" value="1"/>
</dbReference>